<evidence type="ECO:0000313" key="1">
    <source>
        <dbReference type="EMBL" id="KAJ4701803.1"/>
    </source>
</evidence>
<keyword evidence="2" id="KW-1185">Reference proteome</keyword>
<evidence type="ECO:0000313" key="2">
    <source>
        <dbReference type="Proteomes" id="UP001164539"/>
    </source>
</evidence>
<name>A0ACC1WS64_MELAZ</name>
<protein>
    <submittedName>
        <fullName evidence="1">Carboxypeptidase</fullName>
    </submittedName>
</protein>
<comment type="caution">
    <text evidence="1">The sequence shown here is derived from an EMBL/GenBank/DDBJ whole genome shotgun (WGS) entry which is preliminary data.</text>
</comment>
<accession>A0ACC1WS64</accession>
<dbReference type="EMBL" id="CM051407">
    <property type="protein sequence ID" value="KAJ4701803.1"/>
    <property type="molecule type" value="Genomic_DNA"/>
</dbReference>
<sequence>MNPMKFVKKELFKDRPYNEFTRYVTVDSEAGRALFYYFVESLKDSSSKPLVLWLNGGPGCSSFGAGAMMEIGPFRVYKNGKPLYQNEYAWHRDANIVFLESPAGVGFSYSNATSDYKLSGDSRTAQDSYSFLVNWLDRFPEYKTREFFIAGESYAGHYIPQLAQVILHNNKYNNRTIINLQGIAMGNAYIDFETTVKGVVDFYGTQALMPDEIHHGLTSNCDFALLNTSDKVCLEYVNKATNAAGDIYAPLKLYQNILEHSRSSESSTLNVNSLPYPWQSCSGDITRLWTDKPLTVLPIIQELVAQEIRLWIYSGDTDGTVPVTCSRYAINKLGTPVKTTWYPWYTEGEVEGYAAGFQNLTFVTVRGAGHFVPSYQLARALVLFSSFVNGKLPPSA</sequence>
<gene>
    <name evidence="1" type="ORF">OWV82_024986</name>
</gene>
<proteinExistence type="predicted"/>
<organism evidence="1 2">
    <name type="scientific">Melia azedarach</name>
    <name type="common">Chinaberry tree</name>
    <dbReference type="NCBI Taxonomy" id="155640"/>
    <lineage>
        <taxon>Eukaryota</taxon>
        <taxon>Viridiplantae</taxon>
        <taxon>Streptophyta</taxon>
        <taxon>Embryophyta</taxon>
        <taxon>Tracheophyta</taxon>
        <taxon>Spermatophyta</taxon>
        <taxon>Magnoliopsida</taxon>
        <taxon>eudicotyledons</taxon>
        <taxon>Gunneridae</taxon>
        <taxon>Pentapetalae</taxon>
        <taxon>rosids</taxon>
        <taxon>malvids</taxon>
        <taxon>Sapindales</taxon>
        <taxon>Meliaceae</taxon>
        <taxon>Melia</taxon>
    </lineage>
</organism>
<dbReference type="Proteomes" id="UP001164539">
    <property type="component" value="Chromosome 14"/>
</dbReference>
<keyword evidence="1" id="KW-0121">Carboxypeptidase</keyword>
<reference evidence="1 2" key="1">
    <citation type="journal article" date="2023" name="Science">
        <title>Complex scaffold remodeling in plant triterpene biosynthesis.</title>
        <authorList>
            <person name="De La Pena R."/>
            <person name="Hodgson H."/>
            <person name="Liu J.C."/>
            <person name="Stephenson M.J."/>
            <person name="Martin A.C."/>
            <person name="Owen C."/>
            <person name="Harkess A."/>
            <person name="Leebens-Mack J."/>
            <person name="Jimenez L.E."/>
            <person name="Osbourn A."/>
            <person name="Sattely E.S."/>
        </authorList>
    </citation>
    <scope>NUCLEOTIDE SEQUENCE [LARGE SCALE GENOMIC DNA]</scope>
    <source>
        <strain evidence="2">cv. JPN11</strain>
        <tissue evidence="1">Leaf</tissue>
    </source>
</reference>
<keyword evidence="1" id="KW-0645">Protease</keyword>
<keyword evidence="1" id="KW-0378">Hydrolase</keyword>